<reference evidence="6 7" key="1">
    <citation type="journal article" date="2013" name="J. Biotechnol.">
        <title>Establishment and interpretation of the genome sequence of the phytopathogenic fungus Rhizoctonia solani AG1-IB isolate 7/3/14.</title>
        <authorList>
            <person name="Wibberg D.W."/>
            <person name="Jelonek L.J."/>
            <person name="Rupp O.R."/>
            <person name="Hennig M.H."/>
            <person name="Eikmeyer F.E."/>
            <person name="Goesmann A.G."/>
            <person name="Hartmann A.H."/>
            <person name="Borriss R.B."/>
            <person name="Grosch R.G."/>
            <person name="Puehler A.P."/>
            <person name="Schlueter A.S."/>
        </authorList>
    </citation>
    <scope>NUCLEOTIDE SEQUENCE [LARGE SCALE GENOMIC DNA]</scope>
    <source>
        <strain evidence="7">AG1-IB / isolate 7/3/14</strain>
    </source>
</reference>
<dbReference type="SUPFAM" id="SSF52540">
    <property type="entry name" value="P-loop containing nucleoside triphosphate hydrolases"/>
    <property type="match status" value="1"/>
</dbReference>
<dbReference type="InterPro" id="IPR050474">
    <property type="entry name" value="Hel308_SKI2-like"/>
</dbReference>
<keyword evidence="4" id="KW-0067">ATP-binding</keyword>
<feature type="domain" description="DEAD/DEAH-box helicase" evidence="5">
    <location>
        <begin position="282"/>
        <end position="328"/>
    </location>
</feature>
<dbReference type="Pfam" id="PF00270">
    <property type="entry name" value="DEAD"/>
    <property type="match status" value="1"/>
</dbReference>
<dbReference type="EMBL" id="CAOJ01000702">
    <property type="protein sequence ID" value="CCO26514.1"/>
    <property type="molecule type" value="Genomic_DNA"/>
</dbReference>
<dbReference type="GO" id="GO:0005524">
    <property type="term" value="F:ATP binding"/>
    <property type="evidence" value="ECO:0007669"/>
    <property type="project" value="UniProtKB-KW"/>
</dbReference>
<organism evidence="6 7">
    <name type="scientific">Thanatephorus cucumeris (strain AG1-IB / isolate 7/3/14)</name>
    <name type="common">Lettuce bottom rot fungus</name>
    <name type="synonym">Rhizoctonia solani</name>
    <dbReference type="NCBI Taxonomy" id="1108050"/>
    <lineage>
        <taxon>Eukaryota</taxon>
        <taxon>Fungi</taxon>
        <taxon>Dikarya</taxon>
        <taxon>Basidiomycota</taxon>
        <taxon>Agaricomycotina</taxon>
        <taxon>Agaricomycetes</taxon>
        <taxon>Cantharellales</taxon>
        <taxon>Ceratobasidiaceae</taxon>
        <taxon>Rhizoctonia</taxon>
        <taxon>Rhizoctonia solani AG-1</taxon>
    </lineage>
</organism>
<accession>M5BIX8</accession>
<dbReference type="InterPro" id="IPR011545">
    <property type="entry name" value="DEAD/DEAH_box_helicase_dom"/>
</dbReference>
<dbReference type="AlphaFoldDB" id="M5BIX8"/>
<name>M5BIX8_THACB</name>
<dbReference type="Proteomes" id="UP000012065">
    <property type="component" value="Unassembled WGS sequence"/>
</dbReference>
<dbReference type="GO" id="GO:0003676">
    <property type="term" value="F:nucleic acid binding"/>
    <property type="evidence" value="ECO:0007669"/>
    <property type="project" value="InterPro"/>
</dbReference>
<dbReference type="InterPro" id="IPR027417">
    <property type="entry name" value="P-loop_NTPase"/>
</dbReference>
<dbReference type="HOGENOM" id="CLU_797353_0_0_1"/>
<evidence type="ECO:0000256" key="4">
    <source>
        <dbReference type="ARBA" id="ARBA00022840"/>
    </source>
</evidence>
<keyword evidence="2 6" id="KW-0378">Hydrolase</keyword>
<protein>
    <submittedName>
        <fullName evidence="6">Putative helicase mug81</fullName>
        <ecNumber evidence="6">3.6.4.-</ecNumber>
    </submittedName>
</protein>
<dbReference type="PANTHER" id="PTHR47961">
    <property type="entry name" value="DNA POLYMERASE THETA, PUTATIVE (AFU_ORTHOLOGUE AFUA_1G05260)-RELATED"/>
    <property type="match status" value="1"/>
</dbReference>
<keyword evidence="1" id="KW-0547">Nucleotide-binding</keyword>
<evidence type="ECO:0000313" key="6">
    <source>
        <dbReference type="EMBL" id="CCO26514.1"/>
    </source>
</evidence>
<comment type="caution">
    <text evidence="6">The sequence shown here is derived from an EMBL/GenBank/DDBJ whole genome shotgun (WGS) entry which is preliminary data.</text>
</comment>
<proteinExistence type="predicted"/>
<dbReference type="GO" id="GO:0016787">
    <property type="term" value="F:hydrolase activity"/>
    <property type="evidence" value="ECO:0007669"/>
    <property type="project" value="UniProtKB-KW"/>
</dbReference>
<dbReference type="GO" id="GO:0004386">
    <property type="term" value="F:helicase activity"/>
    <property type="evidence" value="ECO:0007669"/>
    <property type="project" value="UniProtKB-KW"/>
</dbReference>
<dbReference type="EC" id="3.6.4.-" evidence="6"/>
<dbReference type="PANTHER" id="PTHR47961:SF13">
    <property type="entry name" value="ACTIVATING SIGNAL COINTEGRATOR 1 COMPLEX SUBUNIT 3"/>
    <property type="match status" value="1"/>
</dbReference>
<keyword evidence="3 6" id="KW-0347">Helicase</keyword>
<evidence type="ECO:0000256" key="2">
    <source>
        <dbReference type="ARBA" id="ARBA00022801"/>
    </source>
</evidence>
<evidence type="ECO:0000259" key="5">
    <source>
        <dbReference type="Pfam" id="PF00270"/>
    </source>
</evidence>
<dbReference type="Gene3D" id="3.40.50.300">
    <property type="entry name" value="P-loop containing nucleotide triphosphate hydrolases"/>
    <property type="match status" value="1"/>
</dbReference>
<gene>
    <name evidence="6" type="ORF">BN14_00539</name>
</gene>
<evidence type="ECO:0000256" key="3">
    <source>
        <dbReference type="ARBA" id="ARBA00022806"/>
    </source>
</evidence>
<evidence type="ECO:0000313" key="7">
    <source>
        <dbReference type="Proteomes" id="UP000012065"/>
    </source>
</evidence>
<sequence length="348" mass="38534">MSLRLGLTNSFLDLNALDKAAKFWEDSNQTPAKDVHSIVSQLEDVDSEENNDSVVYDFRVKASRAFSTDGTFESSEVLDILNKLKSHAHLQPLLNSMGEHLISERPEDEVSNYIMDLVGMDEMELVFQVMSHRRAVGNALLGLDSDSTRGGESGPRKATQLNGVFDDGRVAFTAEEAKRRVEDSLRANEARPLFSGTAIGGDAPEYPHVYTSGNNIHGNILSMFGSKFLLPLGTQRHTNEQYQEVIIPPAKAVPPRINERPIPVGELDTLARGCFPGYRSLNRIQSIVYPTAYTTNENMLICAPTGAGKTDVAMLTILRVIDQHLSSKDNPQQLASLIRKKDFKIIYV</sequence>
<evidence type="ECO:0000256" key="1">
    <source>
        <dbReference type="ARBA" id="ARBA00022741"/>
    </source>
</evidence>